<organism evidence="2 3">
    <name type="scientific">Planococcus wigleyi</name>
    <dbReference type="NCBI Taxonomy" id="2762216"/>
    <lineage>
        <taxon>Bacteria</taxon>
        <taxon>Bacillati</taxon>
        <taxon>Bacillota</taxon>
        <taxon>Bacilli</taxon>
        <taxon>Bacillales</taxon>
        <taxon>Caryophanaceae</taxon>
        <taxon>Planococcus</taxon>
    </lineage>
</organism>
<keyword evidence="1" id="KW-1133">Transmembrane helix</keyword>
<accession>A0ABR8WGQ4</accession>
<dbReference type="InterPro" id="IPR012156">
    <property type="entry name" value="Cold_shock_CspA"/>
</dbReference>
<evidence type="ECO:0000256" key="1">
    <source>
        <dbReference type="SAM" id="Phobius"/>
    </source>
</evidence>
<feature type="transmembrane region" description="Helical" evidence="1">
    <location>
        <begin position="40"/>
        <end position="58"/>
    </location>
</feature>
<sequence length="94" mass="10837">MFLIIAAYFAILTIMAFTMMKVDKHQAQRRGQRIPEKNLWTVAIFGGGIGAYLGMMAFRHKTKHTNFRVGFLMLAMLDAAILIWCYLKFFNGWA</sequence>
<feature type="transmembrane region" description="Helical" evidence="1">
    <location>
        <begin position="70"/>
        <end position="89"/>
    </location>
</feature>
<evidence type="ECO:0000313" key="2">
    <source>
        <dbReference type="EMBL" id="MBD8015876.1"/>
    </source>
</evidence>
<evidence type="ECO:0000313" key="3">
    <source>
        <dbReference type="Proteomes" id="UP000658980"/>
    </source>
</evidence>
<dbReference type="RefSeq" id="WP_191716022.1">
    <property type="nucleotide sequence ID" value="NZ_JACSPU010000004.1"/>
</dbReference>
<dbReference type="EMBL" id="JACSPU010000004">
    <property type="protein sequence ID" value="MBD8015876.1"/>
    <property type="molecule type" value="Genomic_DNA"/>
</dbReference>
<protein>
    <submittedName>
        <fullName evidence="2">DUF1294 domain-containing protein</fullName>
    </submittedName>
</protein>
<dbReference type="Pfam" id="PF06961">
    <property type="entry name" value="DUF1294"/>
    <property type="match status" value="1"/>
</dbReference>
<dbReference type="Proteomes" id="UP000658980">
    <property type="component" value="Unassembled WGS sequence"/>
</dbReference>
<keyword evidence="1" id="KW-0472">Membrane</keyword>
<proteinExistence type="predicted"/>
<keyword evidence="3" id="KW-1185">Reference proteome</keyword>
<dbReference type="InterPro" id="IPR010718">
    <property type="entry name" value="DUF1294"/>
</dbReference>
<reference evidence="2 3" key="1">
    <citation type="submission" date="2020-08" db="EMBL/GenBank/DDBJ databases">
        <title>A Genomic Blueprint of the Chicken Gut Microbiome.</title>
        <authorList>
            <person name="Gilroy R."/>
            <person name="Ravi A."/>
            <person name="Getino M."/>
            <person name="Pursley I."/>
            <person name="Horton D.L."/>
            <person name="Alikhan N.-F."/>
            <person name="Baker D."/>
            <person name="Gharbi K."/>
            <person name="Hall N."/>
            <person name="Watson M."/>
            <person name="Adriaenssens E.M."/>
            <person name="Foster-Nyarko E."/>
            <person name="Jarju S."/>
            <person name="Secka A."/>
            <person name="Antonio M."/>
            <person name="Oren A."/>
            <person name="Chaudhuri R."/>
            <person name="La Ragione R.M."/>
            <person name="Hildebrand F."/>
            <person name="Pallen M.J."/>
        </authorList>
    </citation>
    <scope>NUCLEOTIDE SEQUENCE [LARGE SCALE GENOMIC DNA]</scope>
    <source>
        <strain evidence="2 3">Sa1BUA13</strain>
    </source>
</reference>
<comment type="caution">
    <text evidence="2">The sequence shown here is derived from an EMBL/GenBank/DDBJ whole genome shotgun (WGS) entry which is preliminary data.</text>
</comment>
<keyword evidence="1" id="KW-0812">Transmembrane</keyword>
<dbReference type="PIRSF" id="PIRSF002599">
    <property type="entry name" value="Cold_shock_A"/>
    <property type="match status" value="1"/>
</dbReference>
<gene>
    <name evidence="2" type="ORF">H9630_13690</name>
</gene>
<name>A0ABR8WGQ4_9BACL</name>